<keyword evidence="1" id="KW-0812">Transmembrane</keyword>
<dbReference type="EMBL" id="MCFG01000083">
    <property type="protein sequence ID" value="ORX82973.1"/>
    <property type="molecule type" value="Genomic_DNA"/>
</dbReference>
<keyword evidence="1" id="KW-0472">Membrane</keyword>
<dbReference type="PANTHER" id="PTHR43649">
    <property type="entry name" value="ARABINOSE-BINDING PROTEIN-RELATED"/>
    <property type="match status" value="1"/>
</dbReference>
<reference evidence="3 4" key="1">
    <citation type="submission" date="2016-08" db="EMBL/GenBank/DDBJ databases">
        <title>A Parts List for Fungal Cellulosomes Revealed by Comparative Genomics.</title>
        <authorList>
            <consortium name="DOE Joint Genome Institute"/>
            <person name="Haitjema C.H."/>
            <person name="Gilmore S.P."/>
            <person name="Henske J.K."/>
            <person name="Solomon K.V."/>
            <person name="De Groot R."/>
            <person name="Kuo A."/>
            <person name="Mondo S.J."/>
            <person name="Salamov A.A."/>
            <person name="Labutti K."/>
            <person name="Zhao Z."/>
            <person name="Chiniquy J."/>
            <person name="Barry K."/>
            <person name="Brewer H.M."/>
            <person name="Purvine S.O."/>
            <person name="Wright A.T."/>
            <person name="Boxma B."/>
            <person name="Van Alen T."/>
            <person name="Hackstein J.H."/>
            <person name="Baker S.E."/>
            <person name="Grigoriev I.V."/>
            <person name="O'Malley M.A."/>
        </authorList>
    </citation>
    <scope>NUCLEOTIDE SEQUENCE [LARGE SCALE GENOMIC DNA]</scope>
    <source>
        <strain evidence="3 4">S4</strain>
    </source>
</reference>
<sequence length="412" mass="47928">MRFIFHIYIILNILIVSIIPLRVLGDEIILNALAYSFEEEDILYTPLIKKFNEYSKNNNLNITLNLNLFSPSNSTIEANDFGTTVEALLSRKTNKYDIYFYDNVYTKKYGKHFINLEEKIPKDHMELFSSDLNYQLCTSDNRWVGLPLNIDFTVLYSNIELLNRYNKEVPKTWNELIETGLYIYNEELKNNNNDLMIYSGLINKDDESGSSTIIEFIHSYRELKEDPFPDLDSQIAIDALEKLKELKNKTSTDEQFQVYGDYIIDRLFSGKAIFLKFFYLGLSPFYKVSIIPGRKEGVSSSIMLGNNVSASIHSSKEKQEAAIKVIEFITSKENIKELSLRNNALTGISSLYDDEEVCKVMNCELYKSIQPIVRPTKENENYDEYSMKLRYYVYDFIYGDKSAKEVLKKLLI</sequence>
<dbReference type="Pfam" id="PF13416">
    <property type="entry name" value="SBP_bac_8"/>
    <property type="match status" value="1"/>
</dbReference>
<dbReference type="AlphaFoldDB" id="A0A1Y1XB72"/>
<feature type="transmembrane region" description="Helical" evidence="1">
    <location>
        <begin position="7"/>
        <end position="25"/>
    </location>
</feature>
<dbReference type="PANTHER" id="PTHR43649:SF12">
    <property type="entry name" value="DIACETYLCHITOBIOSE BINDING PROTEIN DASA"/>
    <property type="match status" value="1"/>
</dbReference>
<organism evidence="3 4">
    <name type="scientific">Anaeromyces robustus</name>
    <dbReference type="NCBI Taxonomy" id="1754192"/>
    <lineage>
        <taxon>Eukaryota</taxon>
        <taxon>Fungi</taxon>
        <taxon>Fungi incertae sedis</taxon>
        <taxon>Chytridiomycota</taxon>
        <taxon>Chytridiomycota incertae sedis</taxon>
        <taxon>Neocallimastigomycetes</taxon>
        <taxon>Neocallimastigales</taxon>
        <taxon>Neocallimastigaceae</taxon>
        <taxon>Anaeromyces</taxon>
    </lineage>
</organism>
<dbReference type="OrthoDB" id="2157358at2759"/>
<reference evidence="3 4" key="2">
    <citation type="submission" date="2016-08" db="EMBL/GenBank/DDBJ databases">
        <title>Pervasive Adenine N6-methylation of Active Genes in Fungi.</title>
        <authorList>
            <consortium name="DOE Joint Genome Institute"/>
            <person name="Mondo S.J."/>
            <person name="Dannebaum R.O."/>
            <person name="Kuo R.C."/>
            <person name="Labutti K."/>
            <person name="Haridas S."/>
            <person name="Kuo A."/>
            <person name="Salamov A."/>
            <person name="Ahrendt S.R."/>
            <person name="Lipzen A."/>
            <person name="Sullivan W."/>
            <person name="Andreopoulos W.B."/>
            <person name="Clum A."/>
            <person name="Lindquist E."/>
            <person name="Daum C."/>
            <person name="Ramamoorthy G.K."/>
            <person name="Gryganskyi A."/>
            <person name="Culley D."/>
            <person name="Magnuson J.K."/>
            <person name="James T.Y."/>
            <person name="O'Malley M.A."/>
            <person name="Stajich J.E."/>
            <person name="Spatafora J.W."/>
            <person name="Visel A."/>
            <person name="Grigoriev I.V."/>
        </authorList>
    </citation>
    <scope>NUCLEOTIDE SEQUENCE [LARGE SCALE GENOMIC DNA]</scope>
    <source>
        <strain evidence="3 4">S4</strain>
    </source>
</reference>
<evidence type="ECO:0000256" key="1">
    <source>
        <dbReference type="SAM" id="Phobius"/>
    </source>
</evidence>
<dbReference type="InterPro" id="IPR017919">
    <property type="entry name" value="TFIIE/TFIIEa_HTH"/>
</dbReference>
<proteinExistence type="predicted"/>
<dbReference type="Gene3D" id="3.40.190.10">
    <property type="entry name" value="Periplasmic binding protein-like II"/>
    <property type="match status" value="1"/>
</dbReference>
<dbReference type="Proteomes" id="UP000193944">
    <property type="component" value="Unassembled WGS sequence"/>
</dbReference>
<evidence type="ECO:0000313" key="4">
    <source>
        <dbReference type="Proteomes" id="UP000193944"/>
    </source>
</evidence>
<keyword evidence="4" id="KW-1185">Reference proteome</keyword>
<dbReference type="PROSITE" id="PS51344">
    <property type="entry name" value="HTH_TFE_IIE"/>
    <property type="match status" value="1"/>
</dbReference>
<dbReference type="SUPFAM" id="SSF53850">
    <property type="entry name" value="Periplasmic binding protein-like II"/>
    <property type="match status" value="1"/>
</dbReference>
<gene>
    <name evidence="3" type="ORF">BCR32DRAFT_156732</name>
</gene>
<evidence type="ECO:0000259" key="2">
    <source>
        <dbReference type="PROSITE" id="PS51344"/>
    </source>
</evidence>
<dbReference type="InterPro" id="IPR006059">
    <property type="entry name" value="SBP"/>
</dbReference>
<dbReference type="InterPro" id="IPR050490">
    <property type="entry name" value="Bact_solute-bd_prot1"/>
</dbReference>
<protein>
    <submittedName>
        <fullName evidence="3">Periplasmic binding protein-like II</fullName>
    </submittedName>
</protein>
<evidence type="ECO:0000313" key="3">
    <source>
        <dbReference type="EMBL" id="ORX82973.1"/>
    </source>
</evidence>
<name>A0A1Y1XB72_9FUNG</name>
<accession>A0A1Y1XB72</accession>
<keyword evidence="1" id="KW-1133">Transmembrane helix</keyword>
<comment type="caution">
    <text evidence="3">The sequence shown here is derived from an EMBL/GenBank/DDBJ whole genome shotgun (WGS) entry which is preliminary data.</text>
</comment>
<feature type="domain" description="HTH TFE/IIEalpha-type" evidence="2">
    <location>
        <begin position="385"/>
        <end position="412"/>
    </location>
</feature>